<evidence type="ECO:0000313" key="3">
    <source>
        <dbReference type="Proteomes" id="UP000035265"/>
    </source>
</evidence>
<accession>A0A0H2KWW2</accession>
<comment type="caution">
    <text evidence="2">The sequence shown here is derived from an EMBL/GenBank/DDBJ whole genome shotgun (WGS) entry which is preliminary data.</text>
</comment>
<dbReference type="EMBL" id="JNBQ01000001">
    <property type="protein sequence ID" value="KLN36364.1"/>
    <property type="molecule type" value="Genomic_DNA"/>
</dbReference>
<dbReference type="AlphaFoldDB" id="A0A0H2KWW2"/>
<dbReference type="Proteomes" id="UP000035265">
    <property type="component" value="Unassembled WGS sequence"/>
</dbReference>
<feature type="region of interest" description="Disordered" evidence="1">
    <location>
        <begin position="1"/>
        <end position="60"/>
    </location>
</feature>
<gene>
    <name evidence="2" type="ORF">FB00_00505</name>
</gene>
<protein>
    <submittedName>
        <fullName evidence="2">RNA-binding protein</fullName>
    </submittedName>
</protein>
<proteinExistence type="predicted"/>
<feature type="region of interest" description="Disordered" evidence="1">
    <location>
        <begin position="202"/>
        <end position="222"/>
    </location>
</feature>
<dbReference type="PATRIC" id="fig|264251.5.peg.98"/>
<feature type="region of interest" description="Disordered" evidence="1">
    <location>
        <begin position="75"/>
        <end position="108"/>
    </location>
</feature>
<evidence type="ECO:0000256" key="1">
    <source>
        <dbReference type="SAM" id="MobiDB-lite"/>
    </source>
</evidence>
<reference evidence="2 3" key="1">
    <citation type="submission" date="2014-05" db="EMBL/GenBank/DDBJ databases">
        <title>Cellulosimicrobium funkei U11 genome.</title>
        <authorList>
            <person name="Hu C."/>
            <person name="Gong Y."/>
            <person name="Wan W."/>
            <person name="Jiang M."/>
        </authorList>
    </citation>
    <scope>NUCLEOTIDE SEQUENCE [LARGE SCALE GENOMIC DNA]</scope>
    <source>
        <strain evidence="2 3">U11</strain>
    </source>
</reference>
<dbReference type="STRING" id="264251.FB00_00505"/>
<organism evidence="2 3">
    <name type="scientific">Cellulosimicrobium funkei</name>
    <dbReference type="NCBI Taxonomy" id="264251"/>
    <lineage>
        <taxon>Bacteria</taxon>
        <taxon>Bacillati</taxon>
        <taxon>Actinomycetota</taxon>
        <taxon>Actinomycetes</taxon>
        <taxon>Micrococcales</taxon>
        <taxon>Promicromonosporaceae</taxon>
        <taxon>Cellulosimicrobium</taxon>
    </lineage>
</organism>
<keyword evidence="3" id="KW-1185">Reference proteome</keyword>
<dbReference type="Pfam" id="PF05258">
    <property type="entry name" value="DciA"/>
    <property type="match status" value="1"/>
</dbReference>
<sequence length="222" mass="23661">MSNRDGSRGVASSDAGGPPWEREKAASAGVPASARETVEDRDEVEPRATGVPVGDVVELTPPAEVARQALNRAKAAARAKGLRPGQEPRRRILADPPTSGARPGGRDPQLLGDVVAHLLRERDWVADVSVGGVVGRWREVVGDQVADHCEPETFEDKVLVVRADSTAWATQVRLLTPQLLERLAREVGEGVVETVTVLGPAGPSFRRGKKSVRGPGPRDTWG</sequence>
<name>A0A0H2KWW2_9MICO</name>
<dbReference type="PANTHER" id="PTHR36456">
    <property type="entry name" value="UPF0232 PROTEIN SCO3875"/>
    <property type="match status" value="1"/>
</dbReference>
<dbReference type="InterPro" id="IPR007922">
    <property type="entry name" value="DciA-like"/>
</dbReference>
<dbReference type="PANTHER" id="PTHR36456:SF1">
    <property type="entry name" value="UPF0232 PROTEIN SCO3875"/>
    <property type="match status" value="1"/>
</dbReference>
<evidence type="ECO:0000313" key="2">
    <source>
        <dbReference type="EMBL" id="KLN36364.1"/>
    </source>
</evidence>